<dbReference type="InterPro" id="IPR002347">
    <property type="entry name" value="SDR_fam"/>
</dbReference>
<evidence type="ECO:0000256" key="3">
    <source>
        <dbReference type="ARBA" id="ARBA00022516"/>
    </source>
</evidence>
<dbReference type="Proteomes" id="UP000319894">
    <property type="component" value="Unassembled WGS sequence"/>
</dbReference>
<evidence type="ECO:0000256" key="20">
    <source>
        <dbReference type="ARBA" id="ARBA00049559"/>
    </source>
</evidence>
<gene>
    <name evidence="21" type="ORF">DP107_09875</name>
</gene>
<evidence type="ECO:0000256" key="11">
    <source>
        <dbReference type="ARBA" id="ARBA00037124"/>
    </source>
</evidence>
<dbReference type="InterPro" id="IPR052388">
    <property type="entry name" value="Peroxisomal_t2-enoyl-CoA_red"/>
</dbReference>
<comment type="caution">
    <text evidence="21">The sequence shown here is derived from an EMBL/GenBank/DDBJ whole genome shotgun (WGS) entry which is preliminary data.</text>
</comment>
<evidence type="ECO:0000313" key="21">
    <source>
        <dbReference type="EMBL" id="TSD13946.1"/>
    </source>
</evidence>
<keyword evidence="22" id="KW-1185">Reference proteome</keyword>
<evidence type="ECO:0000256" key="12">
    <source>
        <dbReference type="ARBA" id="ARBA00038622"/>
    </source>
</evidence>
<dbReference type="SUPFAM" id="SSF51735">
    <property type="entry name" value="NAD(P)-binding Rossmann-fold domains"/>
    <property type="match status" value="1"/>
</dbReference>
<comment type="pathway">
    <text evidence="2">Lipid metabolism.</text>
</comment>
<name>A0A554N960_9EURY</name>
<keyword evidence="3" id="KW-0444">Lipid biosynthesis</keyword>
<dbReference type="InParanoid" id="A0A554N960"/>
<dbReference type="EMBL" id="QMDX01000005">
    <property type="protein sequence ID" value="TSD13946.1"/>
    <property type="molecule type" value="Genomic_DNA"/>
</dbReference>
<dbReference type="FunFam" id="3.40.50.720:FF:000084">
    <property type="entry name" value="Short-chain dehydrogenase reductase"/>
    <property type="match status" value="1"/>
</dbReference>
<dbReference type="Pfam" id="PF13561">
    <property type="entry name" value="adh_short_C2"/>
    <property type="match status" value="1"/>
</dbReference>
<evidence type="ECO:0000256" key="4">
    <source>
        <dbReference type="ARBA" id="ARBA00022553"/>
    </source>
</evidence>
<dbReference type="OrthoDB" id="7442at2157"/>
<dbReference type="PRINTS" id="PR00081">
    <property type="entry name" value="GDHRDH"/>
</dbReference>
<evidence type="ECO:0000256" key="10">
    <source>
        <dbReference type="ARBA" id="ARBA00023160"/>
    </source>
</evidence>
<evidence type="ECO:0000256" key="5">
    <source>
        <dbReference type="ARBA" id="ARBA00022832"/>
    </source>
</evidence>
<evidence type="ECO:0000256" key="13">
    <source>
        <dbReference type="ARBA" id="ARBA00038849"/>
    </source>
</evidence>
<comment type="catalytic activity">
    <reaction evidence="19">
        <text>(2E)-decenoyl-CoA + NADPH + H(+) = decanoyl-CoA + NADP(+)</text>
        <dbReference type="Rhea" id="RHEA:44960"/>
        <dbReference type="ChEBI" id="CHEBI:15378"/>
        <dbReference type="ChEBI" id="CHEBI:57783"/>
        <dbReference type="ChEBI" id="CHEBI:58349"/>
        <dbReference type="ChEBI" id="CHEBI:61406"/>
        <dbReference type="ChEBI" id="CHEBI:61430"/>
    </reaction>
    <physiologicalReaction direction="left-to-right" evidence="19">
        <dbReference type="Rhea" id="RHEA:44961"/>
    </physiologicalReaction>
</comment>
<keyword evidence="9" id="KW-0576">Peroxisome</keyword>
<keyword evidence="8" id="KW-0443">Lipid metabolism</keyword>
<organism evidence="21 22">
    <name type="scientific">Haloglomus irregulare</name>
    <dbReference type="NCBI Taxonomy" id="2234134"/>
    <lineage>
        <taxon>Archaea</taxon>
        <taxon>Methanobacteriati</taxon>
        <taxon>Methanobacteriota</taxon>
        <taxon>Stenosarchaea group</taxon>
        <taxon>Halobacteria</taxon>
        <taxon>Halobacteriales</taxon>
        <taxon>Natronomonadaceae</taxon>
        <taxon>Haloglomus</taxon>
    </lineage>
</organism>
<evidence type="ECO:0000256" key="14">
    <source>
        <dbReference type="ARBA" id="ARBA00041063"/>
    </source>
</evidence>
<dbReference type="GO" id="GO:0019166">
    <property type="term" value="F:trans-2-enoyl-CoA reductase (NADPH) activity"/>
    <property type="evidence" value="ECO:0007669"/>
    <property type="project" value="UniProtKB-EC"/>
</dbReference>
<comment type="catalytic activity">
    <reaction evidence="17">
        <text>(2E)-hexenoyl-CoA + NADPH + H(+) = hexanoyl-CoA + NADP(+)</text>
        <dbReference type="Rhea" id="RHEA:44956"/>
        <dbReference type="ChEBI" id="CHEBI:15378"/>
        <dbReference type="ChEBI" id="CHEBI:57783"/>
        <dbReference type="ChEBI" id="CHEBI:58349"/>
        <dbReference type="ChEBI" id="CHEBI:62077"/>
        <dbReference type="ChEBI" id="CHEBI:62620"/>
    </reaction>
    <physiologicalReaction direction="left-to-right" evidence="17">
        <dbReference type="Rhea" id="RHEA:44957"/>
    </physiologicalReaction>
</comment>
<evidence type="ECO:0000256" key="6">
    <source>
        <dbReference type="ARBA" id="ARBA00022857"/>
    </source>
</evidence>
<dbReference type="EC" id="1.3.1.38" evidence="13"/>
<accession>A0A554N960</accession>
<evidence type="ECO:0000256" key="8">
    <source>
        <dbReference type="ARBA" id="ARBA00023098"/>
    </source>
</evidence>
<comment type="subunit">
    <text evidence="12">Interacts with PEX5, probably required to target it into peroxisomes.</text>
</comment>
<dbReference type="GO" id="GO:0006633">
    <property type="term" value="P:fatty acid biosynthetic process"/>
    <property type="evidence" value="ECO:0007669"/>
    <property type="project" value="UniProtKB-KW"/>
</dbReference>
<evidence type="ECO:0000256" key="16">
    <source>
        <dbReference type="ARBA" id="ARBA00048686"/>
    </source>
</evidence>
<dbReference type="PANTHER" id="PTHR24317:SF7">
    <property type="entry name" value="PEROXISOMAL TRANS-2-ENOYL-COA REDUCTASE"/>
    <property type="match status" value="1"/>
</dbReference>
<dbReference type="AlphaFoldDB" id="A0A554N960"/>
<evidence type="ECO:0000256" key="1">
    <source>
        <dbReference type="ARBA" id="ARBA00004275"/>
    </source>
</evidence>
<dbReference type="Gene3D" id="3.40.50.720">
    <property type="entry name" value="NAD(P)-binding Rossmann-like Domain"/>
    <property type="match status" value="1"/>
</dbReference>
<evidence type="ECO:0000256" key="19">
    <source>
        <dbReference type="ARBA" id="ARBA00049386"/>
    </source>
</evidence>
<evidence type="ECO:0000256" key="2">
    <source>
        <dbReference type="ARBA" id="ARBA00005189"/>
    </source>
</evidence>
<reference evidence="21 22" key="1">
    <citation type="submission" date="2018-06" db="EMBL/GenBank/DDBJ databases">
        <title>Natronomonas sp. F16-60 a new haloarchaeon isolated from a solar saltern of Isla Cristina, Huelva, Spain.</title>
        <authorList>
            <person name="Duran-Viseras A."/>
            <person name="Sanchez-Porro C."/>
            <person name="Ventosa A."/>
        </authorList>
    </citation>
    <scope>NUCLEOTIDE SEQUENCE [LARGE SCALE GENOMIC DNA]</scope>
    <source>
        <strain evidence="21 22">F16-60</strain>
    </source>
</reference>
<keyword evidence="7" id="KW-0560">Oxidoreductase</keyword>
<dbReference type="PANTHER" id="PTHR24317">
    <property type="entry name" value="PEROXISOMAL TRANS-2-ENOYL-COA REDUCTASE"/>
    <property type="match status" value="1"/>
</dbReference>
<keyword evidence="10" id="KW-0275">Fatty acid biosynthesis</keyword>
<dbReference type="InterPro" id="IPR036291">
    <property type="entry name" value="NAD(P)-bd_dom_sf"/>
</dbReference>
<dbReference type="RefSeq" id="WP_144261996.1">
    <property type="nucleotide sequence ID" value="NZ_QMDX01000005.1"/>
</dbReference>
<comment type="catalytic activity">
    <reaction evidence="20">
        <text>(2E)-octenoyl-CoA + NADPH + H(+) = octanoyl-CoA + NADP(+)</text>
        <dbReference type="Rhea" id="RHEA:44952"/>
        <dbReference type="ChEBI" id="CHEBI:15378"/>
        <dbReference type="ChEBI" id="CHEBI:57386"/>
        <dbReference type="ChEBI" id="CHEBI:57783"/>
        <dbReference type="ChEBI" id="CHEBI:58349"/>
        <dbReference type="ChEBI" id="CHEBI:62242"/>
    </reaction>
    <physiologicalReaction direction="left-to-right" evidence="20">
        <dbReference type="Rhea" id="RHEA:44953"/>
    </physiologicalReaction>
</comment>
<evidence type="ECO:0000313" key="22">
    <source>
        <dbReference type="Proteomes" id="UP000319894"/>
    </source>
</evidence>
<keyword evidence="4" id="KW-0597">Phosphoprotein</keyword>
<proteinExistence type="predicted"/>
<comment type="catalytic activity">
    <reaction evidence="16">
        <text>(2E)-tetradecenoyl-CoA + NADPH + H(+) = tetradecanoyl-CoA + NADP(+)</text>
        <dbReference type="Rhea" id="RHEA:44968"/>
        <dbReference type="ChEBI" id="CHEBI:15378"/>
        <dbReference type="ChEBI" id="CHEBI:57385"/>
        <dbReference type="ChEBI" id="CHEBI:57783"/>
        <dbReference type="ChEBI" id="CHEBI:58349"/>
        <dbReference type="ChEBI" id="CHEBI:61405"/>
    </reaction>
    <physiologicalReaction direction="left-to-right" evidence="16">
        <dbReference type="Rhea" id="RHEA:44969"/>
    </physiologicalReaction>
</comment>
<dbReference type="CDD" id="cd05369">
    <property type="entry name" value="TER_DECR_SDR_a"/>
    <property type="match status" value="1"/>
</dbReference>
<keyword evidence="5" id="KW-0276">Fatty acid metabolism</keyword>
<keyword evidence="6" id="KW-0521">NADP</keyword>
<evidence type="ECO:0000256" key="7">
    <source>
        <dbReference type="ARBA" id="ARBA00023002"/>
    </source>
</evidence>
<comment type="catalytic activity">
    <reaction evidence="18">
        <text>a (2E)-enoyl-CoA + NADPH + H(+) = a 2,3-saturated acyl-CoA + NADP(+)</text>
        <dbReference type="Rhea" id="RHEA:33763"/>
        <dbReference type="ChEBI" id="CHEBI:15378"/>
        <dbReference type="ChEBI" id="CHEBI:57783"/>
        <dbReference type="ChEBI" id="CHEBI:58349"/>
        <dbReference type="ChEBI" id="CHEBI:58856"/>
        <dbReference type="ChEBI" id="CHEBI:65111"/>
        <dbReference type="EC" id="1.3.1.38"/>
    </reaction>
    <physiologicalReaction direction="left-to-right" evidence="18">
        <dbReference type="Rhea" id="RHEA:33764"/>
    </physiologicalReaction>
</comment>
<comment type="subcellular location">
    <subcellularLocation>
        <location evidence="1">Peroxisome</location>
    </subcellularLocation>
</comment>
<protein>
    <recommendedName>
        <fullName evidence="14">Peroxisomal trans-2-enoyl-CoA reductase</fullName>
        <ecNumber evidence="13">1.3.1.38</ecNumber>
    </recommendedName>
</protein>
<sequence>MSDHSEPTDDWPATPPSTDVFADDLLEGEVCLVTGGGTGIGESMALAFAEHGADVAVASRDMDHLEPVAEAIEEKGVDACATTVDVREEEAVDAMCDTVLDELGDISVLVNNAGANFLTPFEDLSVNGWRAVVGTILDGTAYCTMSVGEHMRESGGGSIISMGATNSVDGAPFHGHSGAGKAGVHNLMQTVASEWAKYGIRANTIAPGIIETEGVSEAAGGALPPQLLDEMAADRFGVAEDCVPLALFLASRASAYVTGSYYAVDGGHLVRQSPY</sequence>
<comment type="catalytic activity">
    <reaction evidence="15">
        <text>(2E)-dodecenoyl-CoA + NADPH + H(+) = dodecanoyl-CoA + NADP(+)</text>
        <dbReference type="Rhea" id="RHEA:44964"/>
        <dbReference type="ChEBI" id="CHEBI:15378"/>
        <dbReference type="ChEBI" id="CHEBI:57330"/>
        <dbReference type="ChEBI" id="CHEBI:57375"/>
        <dbReference type="ChEBI" id="CHEBI:57783"/>
        <dbReference type="ChEBI" id="CHEBI:58349"/>
    </reaction>
    <physiologicalReaction direction="left-to-right" evidence="15">
        <dbReference type="Rhea" id="RHEA:44965"/>
    </physiologicalReaction>
</comment>
<comment type="function">
    <text evidence="11">Participates in chain elongation of fatty acids. Catalyzes the reduction of trans-2-enoyl-CoAs of varying chain lengths from 6:1 to 16:1, having maximum activity with 10:1 CoA. Has no 2,4-dienoyl-CoA reductase activity.</text>
</comment>
<evidence type="ECO:0000256" key="18">
    <source>
        <dbReference type="ARBA" id="ARBA00049251"/>
    </source>
</evidence>
<evidence type="ECO:0000256" key="15">
    <source>
        <dbReference type="ARBA" id="ARBA00047570"/>
    </source>
</evidence>
<evidence type="ECO:0000256" key="17">
    <source>
        <dbReference type="ARBA" id="ARBA00049108"/>
    </source>
</evidence>
<evidence type="ECO:0000256" key="9">
    <source>
        <dbReference type="ARBA" id="ARBA00023140"/>
    </source>
</evidence>